<proteinExistence type="predicted"/>
<accession>A0AA39MCE5</accession>
<sequence length="256" mass="27301">MLAPHHRIAKTLASNLLELDKFSVTAAYYTTRSLTRVLLPSELAPLYDGWGFVDICIAFSKKNADAIPFAAYKFNASDTDISSAPMLFGFFFLSVLAFACGAPTSLTGDLIDALGGLISNISVTIALESLVTNLADLSFNVTNPLLVELTLERVVLSAGINTTEYISFDHTFEDPIVVPILGTTDSGVIEDVALTQGGLATLDIVSQGSLDLINLDVYLREATINGKLGIPVNATGLTQKNVPTTYDTPFDKQGSS</sequence>
<dbReference type="AlphaFoldDB" id="A0AA39MCE5"/>
<name>A0AA39MCE5_9AGAR</name>
<protein>
    <submittedName>
        <fullName evidence="1">Uncharacterized protein</fullName>
    </submittedName>
</protein>
<dbReference type="Proteomes" id="UP001175226">
    <property type="component" value="Unassembled WGS sequence"/>
</dbReference>
<dbReference type="EMBL" id="JAUEPT010000225">
    <property type="protein sequence ID" value="KAK0429646.1"/>
    <property type="molecule type" value="Genomic_DNA"/>
</dbReference>
<comment type="caution">
    <text evidence="1">The sequence shown here is derived from an EMBL/GenBank/DDBJ whole genome shotgun (WGS) entry which is preliminary data.</text>
</comment>
<reference evidence="1" key="1">
    <citation type="submission" date="2023-06" db="EMBL/GenBank/DDBJ databases">
        <authorList>
            <consortium name="Lawrence Berkeley National Laboratory"/>
            <person name="Ahrendt S."/>
            <person name="Sahu N."/>
            <person name="Indic B."/>
            <person name="Wong-Bajracharya J."/>
            <person name="Merenyi Z."/>
            <person name="Ke H.-M."/>
            <person name="Monk M."/>
            <person name="Kocsube S."/>
            <person name="Drula E."/>
            <person name="Lipzen A."/>
            <person name="Balint B."/>
            <person name="Henrissat B."/>
            <person name="Andreopoulos B."/>
            <person name="Martin F.M."/>
            <person name="Harder C.B."/>
            <person name="Rigling D."/>
            <person name="Ford K.L."/>
            <person name="Foster G.D."/>
            <person name="Pangilinan J."/>
            <person name="Papanicolaou A."/>
            <person name="Barry K."/>
            <person name="LaButti K."/>
            <person name="Viragh M."/>
            <person name="Koriabine M."/>
            <person name="Yan M."/>
            <person name="Riley R."/>
            <person name="Champramary S."/>
            <person name="Plett K.L."/>
            <person name="Tsai I.J."/>
            <person name="Slot J."/>
            <person name="Sipos G."/>
            <person name="Plett J."/>
            <person name="Nagy L.G."/>
            <person name="Grigoriev I.V."/>
        </authorList>
    </citation>
    <scope>NUCLEOTIDE SEQUENCE</scope>
    <source>
        <strain evidence="1">FPL87.14</strain>
    </source>
</reference>
<evidence type="ECO:0000313" key="2">
    <source>
        <dbReference type="Proteomes" id="UP001175226"/>
    </source>
</evidence>
<evidence type="ECO:0000313" key="1">
    <source>
        <dbReference type="EMBL" id="KAK0429646.1"/>
    </source>
</evidence>
<organism evidence="1 2">
    <name type="scientific">Armillaria borealis</name>
    <dbReference type="NCBI Taxonomy" id="47425"/>
    <lineage>
        <taxon>Eukaryota</taxon>
        <taxon>Fungi</taxon>
        <taxon>Dikarya</taxon>
        <taxon>Basidiomycota</taxon>
        <taxon>Agaricomycotina</taxon>
        <taxon>Agaricomycetes</taxon>
        <taxon>Agaricomycetidae</taxon>
        <taxon>Agaricales</taxon>
        <taxon>Marasmiineae</taxon>
        <taxon>Physalacriaceae</taxon>
        <taxon>Armillaria</taxon>
    </lineage>
</organism>
<gene>
    <name evidence="1" type="ORF">EV421DRAFT_532605</name>
</gene>
<keyword evidence="2" id="KW-1185">Reference proteome</keyword>